<evidence type="ECO:0000313" key="2">
    <source>
        <dbReference type="EMBL" id="AOZ70568.1"/>
    </source>
</evidence>
<dbReference type="STRING" id="1850250.LPB142_15515"/>
<feature type="domain" description="Type III restriction enzyme C-terminal endonuclease" evidence="1">
    <location>
        <begin position="58"/>
        <end position="134"/>
    </location>
</feature>
<evidence type="ECO:0000313" key="3">
    <source>
        <dbReference type="Proteomes" id="UP000176562"/>
    </source>
</evidence>
<dbReference type="Pfam" id="PF19778">
    <property type="entry name" value="RE_endonuc"/>
    <property type="match status" value="1"/>
</dbReference>
<dbReference type="Proteomes" id="UP000176562">
    <property type="component" value="Chromosome"/>
</dbReference>
<reference evidence="2 3" key="1">
    <citation type="submission" date="2016-10" db="EMBL/GenBank/DDBJ databases">
        <title>Rhodobacter sp. LPB0142, isolated from sea water.</title>
        <authorList>
            <person name="Kim E."/>
            <person name="Yi H."/>
        </authorList>
    </citation>
    <scope>NUCLEOTIDE SEQUENCE [LARGE SCALE GENOMIC DNA]</scope>
    <source>
        <strain evidence="2 3">LPB0142</strain>
    </source>
</reference>
<proteinExistence type="predicted"/>
<dbReference type="AlphaFoldDB" id="A0A1D9MFL1"/>
<dbReference type="InterPro" id="IPR045572">
    <property type="entry name" value="RE_endonuc_C"/>
</dbReference>
<dbReference type="GO" id="GO:0015668">
    <property type="term" value="F:type III site-specific deoxyribonuclease activity"/>
    <property type="evidence" value="ECO:0007669"/>
    <property type="project" value="InterPro"/>
</dbReference>
<protein>
    <recommendedName>
        <fullName evidence="1">Type III restriction enzyme C-terminal endonuclease domain-containing protein</fullName>
    </recommendedName>
</protein>
<name>A0A1D9MFL1_9RHOB</name>
<evidence type="ECO:0000259" key="1">
    <source>
        <dbReference type="Pfam" id="PF19778"/>
    </source>
</evidence>
<sequence>MKLHMWREQTTYRVTRVSAFDQLKPQTFDGSGKDAMRDFRSPPERLSDMKRFIFVGFEKSCYNMAKFDSDPERRMAVILEQDPSVQLWMKPGPNQFRIYDEDNAPYQPDFVVETRTEKLIIETKRASEMTNAQVIRKADAAALWCHIANRANGDGAGIKQWSYLLVPETAVLPNATVGGLMATHTRLVDADLLSRYSLQDESQFSSNEIA</sequence>
<gene>
    <name evidence="2" type="ORF">LPB142_15515</name>
</gene>
<dbReference type="EMBL" id="CP017781">
    <property type="protein sequence ID" value="AOZ70568.1"/>
    <property type="molecule type" value="Genomic_DNA"/>
</dbReference>
<dbReference type="KEGG" id="rhp:LPB142_15515"/>
<keyword evidence="3" id="KW-1185">Reference proteome</keyword>
<accession>A0A1D9MFL1</accession>
<organism evidence="2 3">
    <name type="scientific">Rhodobacter xanthinilyticus</name>
    <dbReference type="NCBI Taxonomy" id="1850250"/>
    <lineage>
        <taxon>Bacteria</taxon>
        <taxon>Pseudomonadati</taxon>
        <taxon>Pseudomonadota</taxon>
        <taxon>Alphaproteobacteria</taxon>
        <taxon>Rhodobacterales</taxon>
        <taxon>Rhodobacter group</taxon>
        <taxon>Rhodobacter</taxon>
    </lineage>
</organism>